<feature type="transmembrane region" description="Helical" evidence="13">
    <location>
        <begin position="225"/>
        <end position="245"/>
    </location>
</feature>
<dbReference type="SUPFAM" id="SSF103473">
    <property type="entry name" value="MFS general substrate transporter"/>
    <property type="match status" value="1"/>
</dbReference>
<dbReference type="PANTHER" id="PTHR23506">
    <property type="entry name" value="GH10249P"/>
    <property type="match status" value="1"/>
</dbReference>
<keyword evidence="7" id="KW-0770">Synapse</keyword>
<feature type="transmembrane region" description="Helical" evidence="13">
    <location>
        <begin position="251"/>
        <end position="272"/>
    </location>
</feature>
<feature type="transmembrane region" description="Helical" evidence="13">
    <location>
        <begin position="193"/>
        <end position="213"/>
    </location>
</feature>
<feature type="transmembrane region" description="Helical" evidence="13">
    <location>
        <begin position="418"/>
        <end position="437"/>
    </location>
</feature>
<evidence type="ECO:0000256" key="3">
    <source>
        <dbReference type="ARBA" id="ARBA00022448"/>
    </source>
</evidence>
<reference evidence="15 16" key="1">
    <citation type="submission" date="2020-10" db="EMBL/GenBank/DDBJ databases">
        <title>Pygocentrus nattereri (red-bellied piranha) genome, fPygNat1, primary haplotype.</title>
        <authorList>
            <person name="Myers G."/>
            <person name="Meyer A."/>
            <person name="Karagic N."/>
            <person name="Pippel M."/>
            <person name="Winkler S."/>
            <person name="Tracey A."/>
            <person name="Wood J."/>
            <person name="Formenti G."/>
            <person name="Howe K."/>
            <person name="Fedrigo O."/>
            <person name="Jarvis E.D."/>
        </authorList>
    </citation>
    <scope>NUCLEOTIDE SEQUENCE [LARGE SCALE GENOMIC DNA]</scope>
</reference>
<evidence type="ECO:0000256" key="2">
    <source>
        <dbReference type="ARBA" id="ARBA00006829"/>
    </source>
</evidence>
<evidence type="ECO:0000256" key="4">
    <source>
        <dbReference type="ARBA" id="ARBA00022692"/>
    </source>
</evidence>
<dbReference type="Gene3D" id="1.20.1250.20">
    <property type="entry name" value="MFS general substrate transporter like domains"/>
    <property type="match status" value="2"/>
</dbReference>
<dbReference type="FunFam" id="1.20.1250.20:FF:000116">
    <property type="entry name" value="synaptic vesicular amine transporter isoform X2"/>
    <property type="match status" value="1"/>
</dbReference>
<proteinExistence type="inferred from homology"/>
<dbReference type="Proteomes" id="UP001501920">
    <property type="component" value="Chromosome 10"/>
</dbReference>
<reference evidence="15" key="3">
    <citation type="submission" date="2025-09" db="UniProtKB">
        <authorList>
            <consortium name="Ensembl"/>
        </authorList>
    </citation>
    <scope>IDENTIFICATION</scope>
</reference>
<dbReference type="GeneTree" id="ENSGT00940000157593"/>
<feature type="transmembrane region" description="Helical" evidence="13">
    <location>
        <begin position="25"/>
        <end position="48"/>
    </location>
</feature>
<keyword evidence="5" id="KW-0532">Neurotransmitter transport</keyword>
<keyword evidence="9" id="KW-0325">Glycoprotein</keyword>
<evidence type="ECO:0000256" key="9">
    <source>
        <dbReference type="ARBA" id="ARBA00023180"/>
    </source>
</evidence>
<dbReference type="InterPro" id="IPR050930">
    <property type="entry name" value="MFS_Vesicular_Transporter"/>
</dbReference>
<protein>
    <recommendedName>
        <fullName evidence="14">Major facilitator superfamily (MFS) profile domain-containing protein</fullName>
    </recommendedName>
</protein>
<comment type="catalytic activity">
    <reaction evidence="12">
        <text>serotonin(in) + 2 H(+)(out) = serotonin(out) + 2 H(+)(in)</text>
        <dbReference type="Rhea" id="RHEA:73743"/>
        <dbReference type="ChEBI" id="CHEBI:15378"/>
        <dbReference type="ChEBI" id="CHEBI:350546"/>
    </reaction>
    <physiologicalReaction direction="left-to-right" evidence="12">
        <dbReference type="Rhea" id="RHEA:73744"/>
    </physiologicalReaction>
</comment>
<evidence type="ECO:0000256" key="11">
    <source>
        <dbReference type="ARBA" id="ARBA00034439"/>
    </source>
</evidence>
<dbReference type="InterPro" id="IPR001958">
    <property type="entry name" value="Tet-R_TetA/multi-R_MdtG-like"/>
</dbReference>
<keyword evidence="8 13" id="KW-0472">Membrane</keyword>
<dbReference type="GO" id="GO:0042910">
    <property type="term" value="F:xenobiotic transmembrane transporter activity"/>
    <property type="evidence" value="ECO:0007669"/>
    <property type="project" value="InterPro"/>
</dbReference>
<feature type="transmembrane region" description="Helical" evidence="13">
    <location>
        <begin position="293"/>
        <end position="313"/>
    </location>
</feature>
<evidence type="ECO:0000256" key="8">
    <source>
        <dbReference type="ARBA" id="ARBA00023136"/>
    </source>
</evidence>
<dbReference type="InterPro" id="IPR011701">
    <property type="entry name" value="MFS"/>
</dbReference>
<evidence type="ECO:0000256" key="5">
    <source>
        <dbReference type="ARBA" id="ARBA00022775"/>
    </source>
</evidence>
<evidence type="ECO:0000256" key="12">
    <source>
        <dbReference type="ARBA" id="ARBA00048115"/>
    </source>
</evidence>
<dbReference type="PROSITE" id="PS50850">
    <property type="entry name" value="MFS"/>
    <property type="match status" value="1"/>
</dbReference>
<dbReference type="NCBIfam" id="TIGR00880">
    <property type="entry name" value="2_A_01_02"/>
    <property type="match status" value="1"/>
</dbReference>
<accession>A0AAR2LXV3</accession>
<dbReference type="PANTHER" id="PTHR23506:SF30">
    <property type="entry name" value="SYNAPTIC VESICULAR AMINE TRANSPORTER"/>
    <property type="match status" value="1"/>
</dbReference>
<dbReference type="Ensembl" id="ENSPNAT00000062475.1">
    <property type="protein sequence ID" value="ENSPNAP00000079161.1"/>
    <property type="gene ID" value="ENSPNAG00000021361.2"/>
</dbReference>
<comment type="subcellular location">
    <subcellularLocation>
        <location evidence="1">Cytoplasmic vesicle</location>
        <location evidence="1">Secretory vesicle</location>
        <location evidence="1">Synaptic vesicle membrane</location>
        <topology evidence="1">Multi-pass membrane protein</topology>
    </subcellularLocation>
</comment>
<feature type="transmembrane region" description="Helical" evidence="13">
    <location>
        <begin position="164"/>
        <end position="187"/>
    </location>
</feature>
<keyword evidence="16" id="KW-1185">Reference proteome</keyword>
<comment type="similarity">
    <text evidence="2">Belongs to the major facilitator superfamily. Vesicular transporter family.</text>
</comment>
<evidence type="ECO:0000313" key="16">
    <source>
        <dbReference type="Proteomes" id="UP001501920"/>
    </source>
</evidence>
<feature type="transmembrane region" description="Helical" evidence="13">
    <location>
        <begin position="449"/>
        <end position="471"/>
    </location>
</feature>
<dbReference type="InterPro" id="IPR020846">
    <property type="entry name" value="MFS_dom"/>
</dbReference>
<sequence length="493" mass="52998">MGLFDAFRDVGVLAWLREGRQSRRLILLIVFIALLLDNMLLTVVVPIIPSYLYTVDDEAAAAVRNHSISSNSPSGTFQTIVSLYDNSTRLTNLSPQVGTPTVTPALTPTPTPTPNTSNCRKADDQLLNENVKVGLLFASKATVQLITNPFIGPLTNRIGYQIPMFAGFCIMFLSTIMFAFSSSYALLFVARSLQGVGSSCSSVAGMGMLASVYTDDEERGNAIGIALGGLAMGVLVGPPFGSVMYEFVGKAAPFLILAVLAVLDGALQLFVLQPSKVEPESQKGTSLITLMKDPYILIAAGSICFANMAIAMLEPALPIWMMETMCARKWQLGVAFLPASISYLIGTNIFAVLANKMGRYEGNESLSPPLISLCSVPFAKDIYGLILPNFGVGFAIGMVDSSMMPIMGYLVDLRHVSVYGSVYAIADVAFCMGFAFGPSAGGAIARSIGFPWLMTIIGVVDILFAPLCFFLRNPPANEEKMRCRETCVCYKKT</sequence>
<feature type="domain" description="Major facilitator superfamily (MFS) profile" evidence="14">
    <location>
        <begin position="26"/>
        <end position="476"/>
    </location>
</feature>
<keyword evidence="4 13" id="KW-0812">Transmembrane</keyword>
<dbReference type="AlphaFoldDB" id="A0AAR2LXV3"/>
<dbReference type="Pfam" id="PF07690">
    <property type="entry name" value="MFS_1"/>
    <property type="match status" value="1"/>
</dbReference>
<gene>
    <name evidence="15" type="primary">SLC18A2</name>
</gene>
<dbReference type="GO" id="GO:0043195">
    <property type="term" value="C:terminal bouton"/>
    <property type="evidence" value="ECO:0007669"/>
    <property type="project" value="TreeGrafter"/>
</dbReference>
<keyword evidence="6 13" id="KW-1133">Transmembrane helix</keyword>
<dbReference type="GO" id="GO:0015842">
    <property type="term" value="P:aminergic neurotransmitter loading into synaptic vesicle"/>
    <property type="evidence" value="ECO:0007669"/>
    <property type="project" value="TreeGrafter"/>
</dbReference>
<evidence type="ECO:0000256" key="13">
    <source>
        <dbReference type="SAM" id="Phobius"/>
    </source>
</evidence>
<evidence type="ECO:0000256" key="7">
    <source>
        <dbReference type="ARBA" id="ARBA00023018"/>
    </source>
</evidence>
<evidence type="ECO:0000259" key="14">
    <source>
        <dbReference type="PROSITE" id="PS50850"/>
    </source>
</evidence>
<dbReference type="CDD" id="cd17384">
    <property type="entry name" value="MFS_SLC18A1_2_VAT1_2"/>
    <property type="match status" value="1"/>
</dbReference>
<dbReference type="InterPro" id="IPR036259">
    <property type="entry name" value="MFS_trans_sf"/>
</dbReference>
<comment type="catalytic activity">
    <reaction evidence="11">
        <text>dopamine(in) + 2 H(+)(out) = dopamine(out) + 2 H(+)(in)</text>
        <dbReference type="Rhea" id="RHEA:73739"/>
        <dbReference type="ChEBI" id="CHEBI:15378"/>
        <dbReference type="ChEBI" id="CHEBI:59905"/>
    </reaction>
    <physiologicalReaction direction="left-to-right" evidence="11">
        <dbReference type="Rhea" id="RHEA:73740"/>
    </physiologicalReaction>
</comment>
<keyword evidence="3" id="KW-0813">Transport</keyword>
<organism evidence="15 16">
    <name type="scientific">Pygocentrus nattereri</name>
    <name type="common">Red-bellied piranha</name>
    <dbReference type="NCBI Taxonomy" id="42514"/>
    <lineage>
        <taxon>Eukaryota</taxon>
        <taxon>Metazoa</taxon>
        <taxon>Chordata</taxon>
        <taxon>Craniata</taxon>
        <taxon>Vertebrata</taxon>
        <taxon>Euteleostomi</taxon>
        <taxon>Actinopterygii</taxon>
        <taxon>Neopterygii</taxon>
        <taxon>Teleostei</taxon>
        <taxon>Ostariophysi</taxon>
        <taxon>Characiformes</taxon>
        <taxon>Characoidei</taxon>
        <taxon>Pygocentrus</taxon>
    </lineage>
</organism>
<evidence type="ECO:0000256" key="6">
    <source>
        <dbReference type="ARBA" id="ARBA00022989"/>
    </source>
</evidence>
<reference evidence="15" key="2">
    <citation type="submission" date="2025-08" db="UniProtKB">
        <authorList>
            <consortium name="Ensembl"/>
        </authorList>
    </citation>
    <scope>IDENTIFICATION</scope>
</reference>
<name>A0AAR2LXV3_PYGNA</name>
<evidence type="ECO:0000313" key="15">
    <source>
        <dbReference type="Ensembl" id="ENSPNAP00000079161.1"/>
    </source>
</evidence>
<feature type="transmembrane region" description="Helical" evidence="13">
    <location>
        <begin position="392"/>
        <end position="411"/>
    </location>
</feature>
<dbReference type="GO" id="GO:0030672">
    <property type="term" value="C:synaptic vesicle membrane"/>
    <property type="evidence" value="ECO:0007669"/>
    <property type="project" value="UniProtKB-SubCell"/>
</dbReference>
<keyword evidence="10" id="KW-0968">Cytoplasmic vesicle</keyword>
<dbReference type="GO" id="GO:0005335">
    <property type="term" value="F:serotonin:sodium:chloride symporter activity"/>
    <property type="evidence" value="ECO:0007669"/>
    <property type="project" value="TreeGrafter"/>
</dbReference>
<evidence type="ECO:0000256" key="1">
    <source>
        <dbReference type="ARBA" id="ARBA00004644"/>
    </source>
</evidence>
<feature type="transmembrane region" description="Helical" evidence="13">
    <location>
        <begin position="333"/>
        <end position="354"/>
    </location>
</feature>
<evidence type="ECO:0000256" key="10">
    <source>
        <dbReference type="ARBA" id="ARBA00023329"/>
    </source>
</evidence>
<dbReference type="FunFam" id="1.20.1250.20:FF:000083">
    <property type="entry name" value="synaptic vesicular amine transporter isoform X1"/>
    <property type="match status" value="1"/>
</dbReference>